<proteinExistence type="predicted"/>
<name>A0A5E4MIQ6_9HEMI</name>
<accession>A0A5E4MIQ6</accession>
<dbReference type="Proteomes" id="UP000325440">
    <property type="component" value="Unassembled WGS sequence"/>
</dbReference>
<protein>
    <submittedName>
        <fullName evidence="1">Uncharacterized protein</fullName>
    </submittedName>
</protein>
<keyword evidence="2" id="KW-1185">Reference proteome</keyword>
<evidence type="ECO:0000313" key="1">
    <source>
        <dbReference type="EMBL" id="VVC30783.1"/>
    </source>
</evidence>
<organism evidence="1 2">
    <name type="scientific">Cinara cedri</name>
    <dbReference type="NCBI Taxonomy" id="506608"/>
    <lineage>
        <taxon>Eukaryota</taxon>
        <taxon>Metazoa</taxon>
        <taxon>Ecdysozoa</taxon>
        <taxon>Arthropoda</taxon>
        <taxon>Hexapoda</taxon>
        <taxon>Insecta</taxon>
        <taxon>Pterygota</taxon>
        <taxon>Neoptera</taxon>
        <taxon>Paraneoptera</taxon>
        <taxon>Hemiptera</taxon>
        <taxon>Sternorrhyncha</taxon>
        <taxon>Aphidomorpha</taxon>
        <taxon>Aphidoidea</taxon>
        <taxon>Aphididae</taxon>
        <taxon>Lachninae</taxon>
        <taxon>Cinara</taxon>
    </lineage>
</organism>
<dbReference type="OrthoDB" id="6605823at2759"/>
<dbReference type="EMBL" id="CABPRJ010000538">
    <property type="protein sequence ID" value="VVC30783.1"/>
    <property type="molecule type" value="Genomic_DNA"/>
</dbReference>
<sequence>MNSIAEGNELGNRSVKALIDWSSPKKLANTTYEENYYNNPFDIMELRAANMDPFDLVHHQTSLKEDVSCSSVLNTSWKLEIGPMWKSFSSTDNNGNEPMDVSVSPSTVDYDRIDLEKIASCTEEEKQQIREQTLQRIKMLVENIDTKYEECHIDKSLSVIGQQYSESSLNNTESLFNKGFMRSDSNSISNSLYKTPVDLSDISTPNISLVYSNVEQKCFSINSLKPEWIMNSFSNYNGYVEVQADKSEPVVEPYNNNNEIDMKLKALNRIGIVESESNGSRTFLKSIQNKRTENKGPVLENIPDHYMIKNYKDTDMKKICLSKIIKSQLKPVASSTPTNTSSIATSFHSSLSEECSITASSKQAVINSVESPKTPFNATKCVKQNPTNLNAKANNTIPQLNDIWFGSANKRSKTITNLFDHSAKDKTEIIKSFQSNKSKSEGTIEKITKPMALKTTKISSLPVPKQTAISLIGKEKVTP</sequence>
<gene>
    <name evidence="1" type="ORF">CINCED_3A000392</name>
</gene>
<evidence type="ECO:0000313" key="2">
    <source>
        <dbReference type="Proteomes" id="UP000325440"/>
    </source>
</evidence>
<reference evidence="1 2" key="1">
    <citation type="submission" date="2019-08" db="EMBL/GenBank/DDBJ databases">
        <authorList>
            <person name="Alioto T."/>
            <person name="Alioto T."/>
            <person name="Gomez Garrido J."/>
        </authorList>
    </citation>
    <scope>NUCLEOTIDE SEQUENCE [LARGE SCALE GENOMIC DNA]</scope>
</reference>
<dbReference type="AlphaFoldDB" id="A0A5E4MIQ6"/>